<reference evidence="2" key="1">
    <citation type="submission" date="2022-07" db="EMBL/GenBank/DDBJ databases">
        <title>Fungi with potential for degradation of polypropylene.</title>
        <authorList>
            <person name="Gostincar C."/>
        </authorList>
    </citation>
    <scope>NUCLEOTIDE SEQUENCE</scope>
    <source>
        <strain evidence="2">EXF-13287</strain>
    </source>
</reference>
<proteinExistence type="predicted"/>
<dbReference type="EMBL" id="JANBVN010000109">
    <property type="protein sequence ID" value="KAJ9143606.1"/>
    <property type="molecule type" value="Genomic_DNA"/>
</dbReference>
<dbReference type="AlphaFoldDB" id="A0AA38RKV0"/>
<name>A0AA38RKV0_9PEZI</name>
<feature type="region of interest" description="Disordered" evidence="1">
    <location>
        <begin position="1"/>
        <end position="109"/>
    </location>
</feature>
<evidence type="ECO:0000313" key="3">
    <source>
        <dbReference type="Proteomes" id="UP001174691"/>
    </source>
</evidence>
<sequence>MPVQSGPASDGASDQVTSTSRDKGKAIATDVAEEEEEAASPPQNGTEGEEWHPSITVPHNDLGEAEPYEDGASPPESERSSSSSSSPTARPRHESTANTSPEEPDLDEIEVVDKGKGKLEAEDLPIEEADPLAANEVPPDGSHIILTKGTMVKCRLDTSRYPPSYTAGLLKIFPEFVRSLGSGRTSSSCELHVEWLTDQDTDAIAQAETQKTTDVHTIEEGVDLDSGSRHCVILGYGRITVKMSVIRS</sequence>
<accession>A0AA38RKV0</accession>
<evidence type="ECO:0000256" key="1">
    <source>
        <dbReference type="SAM" id="MobiDB-lite"/>
    </source>
</evidence>
<evidence type="ECO:0000313" key="2">
    <source>
        <dbReference type="EMBL" id="KAJ9143606.1"/>
    </source>
</evidence>
<keyword evidence="3" id="KW-1185">Reference proteome</keyword>
<comment type="caution">
    <text evidence="2">The sequence shown here is derived from an EMBL/GenBank/DDBJ whole genome shotgun (WGS) entry which is preliminary data.</text>
</comment>
<gene>
    <name evidence="2" type="ORF">NKR19_g6754</name>
</gene>
<protein>
    <submittedName>
        <fullName evidence="2">Uncharacterized protein</fullName>
    </submittedName>
</protein>
<organism evidence="2 3">
    <name type="scientific">Coniochaeta hoffmannii</name>
    <dbReference type="NCBI Taxonomy" id="91930"/>
    <lineage>
        <taxon>Eukaryota</taxon>
        <taxon>Fungi</taxon>
        <taxon>Dikarya</taxon>
        <taxon>Ascomycota</taxon>
        <taxon>Pezizomycotina</taxon>
        <taxon>Sordariomycetes</taxon>
        <taxon>Sordariomycetidae</taxon>
        <taxon>Coniochaetales</taxon>
        <taxon>Coniochaetaceae</taxon>
        <taxon>Coniochaeta</taxon>
    </lineage>
</organism>
<dbReference type="Proteomes" id="UP001174691">
    <property type="component" value="Unassembled WGS sequence"/>
</dbReference>